<evidence type="ECO:0000256" key="1">
    <source>
        <dbReference type="SAM" id="Coils"/>
    </source>
</evidence>
<evidence type="ECO:0000313" key="4">
    <source>
        <dbReference type="EMBL" id="MFD0985066.1"/>
    </source>
</evidence>
<feature type="transmembrane region" description="Helical" evidence="3">
    <location>
        <begin position="152"/>
        <end position="170"/>
    </location>
</feature>
<sequence length="1119" mass="128310">MESSSIIYQKLEAFIKKYYTNELLKGIIFFLGLGLLYFLFTLFVEYFLWLKPMGRLFLFWSFIGVEAYLLLRFIGFPIFKLFKLQKGIDYKEASTIIGNHFSEVSDKLTNFLQLSENKNQSELLLASIDQKANALQPIPFGNAINFNSNKKFLPLAILPILFFAFFYLSGNSNLISQSLNRVVHFNSAFTPPAPFKFIVINDNLQTEQNKDFTLIVKTEGKVIPENAMIFIDDESYFMESTKPGEFQFKIEKPISNIAFHVEANAVSSPEYELKVVTVPSISNFEMVLNFPSYLNKKAEIIKGTGNAIIPEGTTVTWTMDTQATQNVDWTDLKFNFPFSKSENTFVLSKTISQNIEYQIRTSNEKVKHYEKLNYQISVIKDQFPTINVNNAPDSLKVDKSYVLGQLSDDYGLSKLHIVYYEKDKPQTAKRGIIAIKTANYDQFVFAFPSTLPVVEGVSYDYYFEVFDNDAPHHFKSSKSSVFSNRIATEQEKEDLVLQQQNNNINSLQKSLKNQDKQISELEKLQKAGKEKDNLEFKDQQKVNDFIKRQKQQDQMMKEFAEKMKDNLEKLKSDKKDDFKKELENRLEKADKDLEKNQKLLDELKELNDKIKNEELLEKLDQFKQNSKNQIKNLEQLVELTKKYYVEKKAEQIADKLEKLSEKQDKLADNEKENKSENQEEINKQFDAIQEELKDLDKENKDLKSPIDIPKDVDKEKSIDEDLKKASEELQKENKSKAKPKQKSASKKMKEMSMKMSESMESAEMEELEEDVKMLRQILDNLLAFSFSQEDLMTEFKGLKRGSPSFNKNLKIQQNLKQQFKHVDDSLFAMSLRNPKIAENITKEIGNVHYNIEKAIENLVDAQIAKGLSHQQYTISASNKLADFLSDLLNNMQMSMSKMGSGKPKPGKGDGQGMQLPDIIKKQQGLGDKMKEGMKKGAKPGEGKKPGEGNKPGEGEKGKSGKDGKSGNGEGQGGENGENGQDGEGNAKAILEIYKEQKQLREALQNELNKKGIGGNGQSTIDQMKDIEKQLLNKGFKNEVLQKVLNIKQELLKLEKAIQEQGEEQKRQSQTNKKEFNNQIKVLPDSLQDYLNSIEILNRQSLPLRSNFEQKVQEYFKSND</sequence>
<feature type="coiled-coil region" evidence="1">
    <location>
        <begin position="1036"/>
        <end position="1078"/>
    </location>
</feature>
<feature type="transmembrane region" description="Helical" evidence="3">
    <location>
        <begin position="56"/>
        <end position="79"/>
    </location>
</feature>
<feature type="compositionally biased region" description="Gly residues" evidence="2">
    <location>
        <begin position="965"/>
        <end position="982"/>
    </location>
</feature>
<protein>
    <recommendedName>
        <fullName evidence="6">Glutamyl-tRNA synthetase</fullName>
    </recommendedName>
</protein>
<reference evidence="5" key="1">
    <citation type="journal article" date="2019" name="Int. J. Syst. Evol. Microbiol.">
        <title>The Global Catalogue of Microorganisms (GCM) 10K type strain sequencing project: providing services to taxonomists for standard genome sequencing and annotation.</title>
        <authorList>
            <consortium name="The Broad Institute Genomics Platform"/>
            <consortium name="The Broad Institute Genome Sequencing Center for Infectious Disease"/>
            <person name="Wu L."/>
            <person name="Ma J."/>
        </authorList>
    </citation>
    <scope>NUCLEOTIDE SEQUENCE [LARGE SCALE GENOMIC DNA]</scope>
    <source>
        <strain evidence="5">CECT 7649</strain>
    </source>
</reference>
<evidence type="ECO:0000256" key="3">
    <source>
        <dbReference type="SAM" id="Phobius"/>
    </source>
</evidence>
<feature type="transmembrane region" description="Helical" evidence="3">
    <location>
        <begin position="26"/>
        <end position="50"/>
    </location>
</feature>
<keyword evidence="3" id="KW-0472">Membrane</keyword>
<dbReference type="Proteomes" id="UP001597051">
    <property type="component" value="Unassembled WGS sequence"/>
</dbReference>
<feature type="coiled-coil region" evidence="1">
    <location>
        <begin position="497"/>
        <end position="531"/>
    </location>
</feature>
<evidence type="ECO:0000313" key="5">
    <source>
        <dbReference type="Proteomes" id="UP001597051"/>
    </source>
</evidence>
<keyword evidence="5" id="KW-1185">Reference proteome</keyword>
<proteinExistence type="predicted"/>
<keyword evidence="1" id="KW-0175">Coiled coil</keyword>
<evidence type="ECO:0000256" key="2">
    <source>
        <dbReference type="SAM" id="MobiDB-lite"/>
    </source>
</evidence>
<gene>
    <name evidence="4" type="ORF">ACFQ0S_11335</name>
</gene>
<organism evidence="4 5">
    <name type="scientific">Flavobacterium myungsuense</name>
    <dbReference type="NCBI Taxonomy" id="651823"/>
    <lineage>
        <taxon>Bacteria</taxon>
        <taxon>Pseudomonadati</taxon>
        <taxon>Bacteroidota</taxon>
        <taxon>Flavobacteriia</taxon>
        <taxon>Flavobacteriales</taxon>
        <taxon>Flavobacteriaceae</taxon>
        <taxon>Flavobacterium</taxon>
    </lineage>
</organism>
<dbReference type="EMBL" id="JBHTIZ010000026">
    <property type="protein sequence ID" value="MFD0985066.1"/>
    <property type="molecule type" value="Genomic_DNA"/>
</dbReference>
<feature type="region of interest" description="Disordered" evidence="2">
    <location>
        <begin position="894"/>
        <end position="983"/>
    </location>
</feature>
<feature type="compositionally biased region" description="Low complexity" evidence="2">
    <location>
        <begin position="894"/>
        <end position="903"/>
    </location>
</feature>
<feature type="region of interest" description="Disordered" evidence="2">
    <location>
        <begin position="660"/>
        <end position="684"/>
    </location>
</feature>
<dbReference type="RefSeq" id="WP_379757804.1">
    <property type="nucleotide sequence ID" value="NZ_JBHSYB010000027.1"/>
</dbReference>
<comment type="caution">
    <text evidence="4">The sequence shown here is derived from an EMBL/GenBank/DDBJ whole genome shotgun (WGS) entry which is preliminary data.</text>
</comment>
<feature type="compositionally biased region" description="Basic and acidic residues" evidence="2">
    <location>
        <begin position="696"/>
        <end position="735"/>
    </location>
</feature>
<evidence type="ECO:0008006" key="6">
    <source>
        <dbReference type="Google" id="ProtNLM"/>
    </source>
</evidence>
<feature type="compositionally biased region" description="Basic and acidic residues" evidence="2">
    <location>
        <begin position="927"/>
        <end position="964"/>
    </location>
</feature>
<name>A0ABW3J405_9FLAO</name>
<feature type="compositionally biased region" description="Basic and acidic residues" evidence="2">
    <location>
        <begin position="660"/>
        <end position="683"/>
    </location>
</feature>
<feature type="region of interest" description="Disordered" evidence="2">
    <location>
        <begin position="696"/>
        <end position="752"/>
    </location>
</feature>
<keyword evidence="3" id="KW-0812">Transmembrane</keyword>
<feature type="compositionally biased region" description="Basic residues" evidence="2">
    <location>
        <begin position="736"/>
        <end position="746"/>
    </location>
</feature>
<accession>A0ABW3J405</accession>
<keyword evidence="3" id="KW-1133">Transmembrane helix</keyword>